<feature type="region of interest" description="Disordered" evidence="1">
    <location>
        <begin position="20"/>
        <end position="39"/>
    </location>
</feature>
<gene>
    <name evidence="2" type="primary">Necator_chrIII.g11068</name>
    <name evidence="2" type="ORF">RB195_010303</name>
</gene>
<evidence type="ECO:0000313" key="3">
    <source>
        <dbReference type="Proteomes" id="UP001303046"/>
    </source>
</evidence>
<evidence type="ECO:0000313" key="2">
    <source>
        <dbReference type="EMBL" id="KAK6742950.1"/>
    </source>
</evidence>
<sequence>MSINGYHSYVERLDPIHRSNPATYSAERDQTAVTNGAKAIEDTKTLMTKNWMSGDPNESHKKEESATRSKLHSRKDISIISEIFTANLGMMAIQYLYGTRLRVRLLQTLTN</sequence>
<dbReference type="Proteomes" id="UP001303046">
    <property type="component" value="Unassembled WGS sequence"/>
</dbReference>
<feature type="compositionally biased region" description="Basic and acidic residues" evidence="1">
    <location>
        <begin position="57"/>
        <end position="67"/>
    </location>
</feature>
<accession>A0ABR1CZQ7</accession>
<feature type="region of interest" description="Disordered" evidence="1">
    <location>
        <begin position="45"/>
        <end position="71"/>
    </location>
</feature>
<dbReference type="EMBL" id="JAVFWL010000003">
    <property type="protein sequence ID" value="KAK6742950.1"/>
    <property type="molecule type" value="Genomic_DNA"/>
</dbReference>
<keyword evidence="3" id="KW-1185">Reference proteome</keyword>
<reference evidence="2 3" key="1">
    <citation type="submission" date="2023-08" db="EMBL/GenBank/DDBJ databases">
        <title>A Necator americanus chromosomal reference genome.</title>
        <authorList>
            <person name="Ilik V."/>
            <person name="Petrzelkova K.J."/>
            <person name="Pardy F."/>
            <person name="Fuh T."/>
            <person name="Niatou-Singa F.S."/>
            <person name="Gouil Q."/>
            <person name="Baker L."/>
            <person name="Ritchie M.E."/>
            <person name="Jex A.R."/>
            <person name="Gazzola D."/>
            <person name="Li H."/>
            <person name="Toshio Fujiwara R."/>
            <person name="Zhan B."/>
            <person name="Aroian R.V."/>
            <person name="Pafco B."/>
            <person name="Schwarz E.M."/>
        </authorList>
    </citation>
    <scope>NUCLEOTIDE SEQUENCE [LARGE SCALE GENOMIC DNA]</scope>
    <source>
        <strain evidence="2 3">Aroian</strain>
        <tissue evidence="2">Whole animal</tissue>
    </source>
</reference>
<comment type="caution">
    <text evidence="2">The sequence shown here is derived from an EMBL/GenBank/DDBJ whole genome shotgun (WGS) entry which is preliminary data.</text>
</comment>
<name>A0ABR1CZQ7_NECAM</name>
<evidence type="ECO:0000256" key="1">
    <source>
        <dbReference type="SAM" id="MobiDB-lite"/>
    </source>
</evidence>
<proteinExistence type="predicted"/>
<organism evidence="2 3">
    <name type="scientific">Necator americanus</name>
    <name type="common">Human hookworm</name>
    <dbReference type="NCBI Taxonomy" id="51031"/>
    <lineage>
        <taxon>Eukaryota</taxon>
        <taxon>Metazoa</taxon>
        <taxon>Ecdysozoa</taxon>
        <taxon>Nematoda</taxon>
        <taxon>Chromadorea</taxon>
        <taxon>Rhabditida</taxon>
        <taxon>Rhabditina</taxon>
        <taxon>Rhabditomorpha</taxon>
        <taxon>Strongyloidea</taxon>
        <taxon>Ancylostomatidae</taxon>
        <taxon>Bunostominae</taxon>
        <taxon>Necator</taxon>
    </lineage>
</organism>
<protein>
    <submittedName>
        <fullName evidence="2">Uncharacterized protein</fullName>
    </submittedName>
</protein>